<sequence>MLKLYYETEAIRVSYDKDLQLGLGEWKGFVSSDELRVTAMRSLDFINQYSIIHWLSDRSKMKAIRQQDQQWIVEAFIPKLLESPLRRMASVVSEDMFNKMALNNILQRSGGLGDIVFCDFDNLDNAIEWLKLPLSPEPSAESGDASVLGQEQ</sequence>
<evidence type="ECO:0008006" key="3">
    <source>
        <dbReference type="Google" id="ProtNLM"/>
    </source>
</evidence>
<accession>A0ABW5D0L4</accession>
<keyword evidence="2" id="KW-1185">Reference proteome</keyword>
<evidence type="ECO:0000313" key="2">
    <source>
        <dbReference type="Proteomes" id="UP001597374"/>
    </source>
</evidence>
<gene>
    <name evidence="1" type="ORF">ACFSKP_11180</name>
</gene>
<reference evidence="2" key="1">
    <citation type="journal article" date="2019" name="Int. J. Syst. Evol. Microbiol.">
        <title>The Global Catalogue of Microorganisms (GCM) 10K type strain sequencing project: providing services to taxonomists for standard genome sequencing and annotation.</title>
        <authorList>
            <consortium name="The Broad Institute Genomics Platform"/>
            <consortium name="The Broad Institute Genome Sequencing Center for Infectious Disease"/>
            <person name="Wu L."/>
            <person name="Ma J."/>
        </authorList>
    </citation>
    <scope>NUCLEOTIDE SEQUENCE [LARGE SCALE GENOMIC DNA]</scope>
    <source>
        <strain evidence="2">CGMCC 4.1782</strain>
    </source>
</reference>
<comment type="caution">
    <text evidence="1">The sequence shown here is derived from an EMBL/GenBank/DDBJ whole genome shotgun (WGS) entry which is preliminary data.</text>
</comment>
<dbReference type="Proteomes" id="UP001597374">
    <property type="component" value="Unassembled WGS sequence"/>
</dbReference>
<dbReference type="RefSeq" id="WP_250428598.1">
    <property type="nucleotide sequence ID" value="NZ_JALPRR010000001.1"/>
</dbReference>
<protein>
    <recommendedName>
        <fullName evidence="3">STAS/SEC14 domain-containing protein</fullName>
    </recommendedName>
</protein>
<organism evidence="1 2">
    <name type="scientific">Pontibacter ruber</name>
    <dbReference type="NCBI Taxonomy" id="1343895"/>
    <lineage>
        <taxon>Bacteria</taxon>
        <taxon>Pseudomonadati</taxon>
        <taxon>Bacteroidota</taxon>
        <taxon>Cytophagia</taxon>
        <taxon>Cytophagales</taxon>
        <taxon>Hymenobacteraceae</taxon>
        <taxon>Pontibacter</taxon>
    </lineage>
</organism>
<proteinExistence type="predicted"/>
<name>A0ABW5D0L4_9BACT</name>
<evidence type="ECO:0000313" key="1">
    <source>
        <dbReference type="EMBL" id="MFD2246820.1"/>
    </source>
</evidence>
<dbReference type="EMBL" id="JBHUIM010000001">
    <property type="protein sequence ID" value="MFD2246820.1"/>
    <property type="molecule type" value="Genomic_DNA"/>
</dbReference>